<evidence type="ECO:0000313" key="3">
    <source>
        <dbReference type="EMBL" id="KAK5955322.1"/>
    </source>
</evidence>
<sequence>MPSNHIAQALSEVSSPPPVYTRTVADVNILVLGSPGTGKSTFLSRLPQVHTGPVTSSTPLKPFDLENRPFSFSVSLFRRPYTFHIWPSTGTLFTDSFPDEPHFVIITYDVTSRASLHNAQFYWRKQFMIHFDAYEHGTPVMLLGLKRDLRTERTDEEGNYVCVMPQEGVKAASDMRCDKYAECSALTGELLWEAVEDITKVAARTTTEKGGLSEGTGCALM</sequence>
<reference evidence="3 4" key="1">
    <citation type="submission" date="2022-12" db="EMBL/GenBank/DDBJ databases">
        <title>Genomic features and morphological characterization of a novel Knufia sp. strain isolated from spacecraft assembly facility.</title>
        <authorList>
            <person name="Teixeira M."/>
            <person name="Chander A.M."/>
            <person name="Stajich J.E."/>
            <person name="Venkateswaran K."/>
        </authorList>
    </citation>
    <scope>NUCLEOTIDE SEQUENCE [LARGE SCALE GENOMIC DNA]</scope>
    <source>
        <strain evidence="3 4">FJI-L2-BK-P2</strain>
    </source>
</reference>
<dbReference type="InterPro" id="IPR027417">
    <property type="entry name" value="P-loop_NTPase"/>
</dbReference>
<keyword evidence="2" id="KW-0342">GTP-binding</keyword>
<dbReference type="InterPro" id="IPR001806">
    <property type="entry name" value="Small_GTPase"/>
</dbReference>
<dbReference type="Pfam" id="PF00071">
    <property type="entry name" value="Ras"/>
    <property type="match status" value="1"/>
</dbReference>
<evidence type="ECO:0008006" key="5">
    <source>
        <dbReference type="Google" id="ProtNLM"/>
    </source>
</evidence>
<name>A0AAN8I5C9_9EURO</name>
<dbReference type="SMART" id="SM00175">
    <property type="entry name" value="RAB"/>
    <property type="match status" value="1"/>
</dbReference>
<accession>A0AAN8I5C9</accession>
<proteinExistence type="predicted"/>
<dbReference type="GO" id="GO:0005525">
    <property type="term" value="F:GTP binding"/>
    <property type="evidence" value="ECO:0007669"/>
    <property type="project" value="UniProtKB-KW"/>
</dbReference>
<dbReference type="Gene3D" id="3.40.50.300">
    <property type="entry name" value="P-loop containing nucleotide triphosphate hydrolases"/>
    <property type="match status" value="1"/>
</dbReference>
<protein>
    <recommendedName>
        <fullName evidence="5">P-loop containing nucleoside triphosphate hydrolase protein</fullName>
    </recommendedName>
</protein>
<dbReference type="PROSITE" id="PS51419">
    <property type="entry name" value="RAB"/>
    <property type="match status" value="1"/>
</dbReference>
<evidence type="ECO:0000256" key="1">
    <source>
        <dbReference type="ARBA" id="ARBA00022741"/>
    </source>
</evidence>
<evidence type="ECO:0000256" key="2">
    <source>
        <dbReference type="ARBA" id="ARBA00023134"/>
    </source>
</evidence>
<dbReference type="InterPro" id="IPR050227">
    <property type="entry name" value="Rab"/>
</dbReference>
<dbReference type="EMBL" id="JAKLMC020000007">
    <property type="protein sequence ID" value="KAK5955322.1"/>
    <property type="molecule type" value="Genomic_DNA"/>
</dbReference>
<dbReference type="SMART" id="SM00174">
    <property type="entry name" value="RHO"/>
    <property type="match status" value="1"/>
</dbReference>
<dbReference type="Proteomes" id="UP001316803">
    <property type="component" value="Unassembled WGS sequence"/>
</dbReference>
<gene>
    <name evidence="3" type="ORF">OHC33_004004</name>
</gene>
<keyword evidence="1" id="KW-0547">Nucleotide-binding</keyword>
<dbReference type="GO" id="GO:0003924">
    <property type="term" value="F:GTPase activity"/>
    <property type="evidence" value="ECO:0007669"/>
    <property type="project" value="InterPro"/>
</dbReference>
<dbReference type="AlphaFoldDB" id="A0AAN8I5C9"/>
<keyword evidence="4" id="KW-1185">Reference proteome</keyword>
<dbReference type="PANTHER" id="PTHR47977">
    <property type="entry name" value="RAS-RELATED PROTEIN RAB"/>
    <property type="match status" value="1"/>
</dbReference>
<organism evidence="3 4">
    <name type="scientific">Knufia fluminis</name>
    <dbReference type="NCBI Taxonomy" id="191047"/>
    <lineage>
        <taxon>Eukaryota</taxon>
        <taxon>Fungi</taxon>
        <taxon>Dikarya</taxon>
        <taxon>Ascomycota</taxon>
        <taxon>Pezizomycotina</taxon>
        <taxon>Eurotiomycetes</taxon>
        <taxon>Chaetothyriomycetidae</taxon>
        <taxon>Chaetothyriales</taxon>
        <taxon>Trichomeriaceae</taxon>
        <taxon>Knufia</taxon>
    </lineage>
</organism>
<comment type="caution">
    <text evidence="3">The sequence shown here is derived from an EMBL/GenBank/DDBJ whole genome shotgun (WGS) entry which is preliminary data.</text>
</comment>
<dbReference type="PRINTS" id="PR00449">
    <property type="entry name" value="RASTRNSFRMNG"/>
</dbReference>
<dbReference type="SUPFAM" id="SSF52540">
    <property type="entry name" value="P-loop containing nucleoside triphosphate hydrolases"/>
    <property type="match status" value="1"/>
</dbReference>
<evidence type="ECO:0000313" key="4">
    <source>
        <dbReference type="Proteomes" id="UP001316803"/>
    </source>
</evidence>